<evidence type="ECO:0000313" key="1">
    <source>
        <dbReference type="EMBL" id="CAF2087337.1"/>
    </source>
</evidence>
<dbReference type="AlphaFoldDB" id="A0A816SFI5"/>
<sequence length="122" mass="14011">MALKSVQPSAKFPVARIQKPLRKIRWMMKLQRLELIIVGAAENVIEYAPEQPEFEDGFNVEFKQIFEKFNFREPVEVYKLNAEVLRLELMMLLGPNGCVENGAPSKGLFPLSLIKSLLKQFS</sequence>
<protein>
    <submittedName>
        <fullName evidence="1">(rape) hypothetical protein</fullName>
    </submittedName>
</protein>
<accession>A0A816SFI5</accession>
<dbReference type="EMBL" id="HG994360">
    <property type="protein sequence ID" value="CAF2087337.1"/>
    <property type="molecule type" value="Genomic_DNA"/>
</dbReference>
<gene>
    <name evidence="1" type="ORF">DARMORV10_A06P28510.1</name>
</gene>
<name>A0A816SFI5_BRANA</name>
<dbReference type="Proteomes" id="UP001295469">
    <property type="component" value="Chromosome A06"/>
</dbReference>
<organism evidence="1">
    <name type="scientific">Brassica napus</name>
    <name type="common">Rape</name>
    <dbReference type="NCBI Taxonomy" id="3708"/>
    <lineage>
        <taxon>Eukaryota</taxon>
        <taxon>Viridiplantae</taxon>
        <taxon>Streptophyta</taxon>
        <taxon>Embryophyta</taxon>
        <taxon>Tracheophyta</taxon>
        <taxon>Spermatophyta</taxon>
        <taxon>Magnoliopsida</taxon>
        <taxon>eudicotyledons</taxon>
        <taxon>Gunneridae</taxon>
        <taxon>Pentapetalae</taxon>
        <taxon>rosids</taxon>
        <taxon>malvids</taxon>
        <taxon>Brassicales</taxon>
        <taxon>Brassicaceae</taxon>
        <taxon>Brassiceae</taxon>
        <taxon>Brassica</taxon>
    </lineage>
</organism>
<reference evidence="1" key="1">
    <citation type="submission" date="2021-01" db="EMBL/GenBank/DDBJ databases">
        <authorList>
            <consortium name="Genoscope - CEA"/>
            <person name="William W."/>
        </authorList>
    </citation>
    <scope>NUCLEOTIDE SEQUENCE</scope>
</reference>
<proteinExistence type="predicted"/>